<keyword evidence="5 9" id="KW-0010">Activator</keyword>
<dbReference type="STRING" id="2512241.A0A553IDJ4"/>
<evidence type="ECO:0000256" key="3">
    <source>
        <dbReference type="ARBA" id="ARBA00019614"/>
    </source>
</evidence>
<gene>
    <name evidence="9" type="primary">MED16</name>
    <name evidence="12" type="ORF">FHL15_000923</name>
</gene>
<dbReference type="EMBL" id="VFLP01000003">
    <property type="protein sequence ID" value="TRX98278.1"/>
    <property type="molecule type" value="Genomic_DNA"/>
</dbReference>
<name>A0A553IDJ4_9PEZI</name>
<dbReference type="OrthoDB" id="4139168at2759"/>
<comment type="subcellular location">
    <subcellularLocation>
        <location evidence="1 9">Nucleus</location>
    </subcellularLocation>
</comment>
<keyword evidence="6 9" id="KW-0804">Transcription</keyword>
<keyword evidence="4 9" id="KW-0805">Transcription regulation</keyword>
<evidence type="ECO:0000256" key="5">
    <source>
        <dbReference type="ARBA" id="ARBA00023159"/>
    </source>
</evidence>
<dbReference type="Pfam" id="PF19086">
    <property type="entry name" value="Terpene_syn_C_2"/>
    <property type="match status" value="1"/>
</dbReference>
<comment type="caution">
    <text evidence="12">The sequence shown here is derived from an EMBL/GenBank/DDBJ whole genome shotgun (WGS) entry which is preliminary data.</text>
</comment>
<proteinExistence type="inferred from homology"/>
<evidence type="ECO:0000313" key="12">
    <source>
        <dbReference type="EMBL" id="TRX98278.1"/>
    </source>
</evidence>
<dbReference type="SUPFAM" id="SSF48576">
    <property type="entry name" value="Terpenoid synthases"/>
    <property type="match status" value="1"/>
</dbReference>
<evidence type="ECO:0000256" key="1">
    <source>
        <dbReference type="ARBA" id="ARBA00004123"/>
    </source>
</evidence>
<protein>
    <recommendedName>
        <fullName evidence="3 9">Mediator of RNA polymerase II transcription subunit 16</fullName>
    </recommendedName>
    <alternativeName>
        <fullName evidence="8 9">Mediator complex subunit 16</fullName>
    </alternativeName>
</protein>
<feature type="region of interest" description="Disordered" evidence="10">
    <location>
        <begin position="816"/>
        <end position="843"/>
    </location>
</feature>
<dbReference type="PANTHER" id="PTHR13224">
    <property type="entry name" value="THYROID HORMONE RECEPTOR-ASSOCIATED PROTEIN-RELATED"/>
    <property type="match status" value="1"/>
</dbReference>
<evidence type="ECO:0000259" key="11">
    <source>
        <dbReference type="Pfam" id="PF11635"/>
    </source>
</evidence>
<dbReference type="Pfam" id="PF11635">
    <property type="entry name" value="Med16_N"/>
    <property type="match status" value="1"/>
</dbReference>
<comment type="function">
    <text evidence="9">Component of the Mediator complex, a coactivator involved in the regulated transcription of nearly all RNA polymerase II-dependent genes. Mediator functions as a bridge to convey information from gene-specific regulatory proteins to the basal RNA polymerase II transcription machinery. Mediator is recruited to promoters by direct interactions with regulatory proteins and serves as a scaffold for the assembly of a functional preinitiation complex with RNA polymerase II and the general transcription factors.</text>
</comment>
<evidence type="ECO:0000256" key="9">
    <source>
        <dbReference type="RuleBase" id="RU364149"/>
    </source>
</evidence>
<dbReference type="GO" id="GO:0045893">
    <property type="term" value="P:positive regulation of DNA-templated transcription"/>
    <property type="evidence" value="ECO:0007669"/>
    <property type="project" value="TreeGrafter"/>
</dbReference>
<evidence type="ECO:0000313" key="13">
    <source>
        <dbReference type="Proteomes" id="UP000319160"/>
    </source>
</evidence>
<dbReference type="GO" id="GO:0016592">
    <property type="term" value="C:mediator complex"/>
    <property type="evidence" value="ECO:0007669"/>
    <property type="project" value="InterPro"/>
</dbReference>
<evidence type="ECO:0000256" key="10">
    <source>
        <dbReference type="SAM" id="MobiDB-lite"/>
    </source>
</evidence>
<dbReference type="InterPro" id="IPR048338">
    <property type="entry name" value="Mediator_Med16"/>
</dbReference>
<comment type="subunit">
    <text evidence="9">Component of the Mediator complex.</text>
</comment>
<keyword evidence="7 9" id="KW-0539">Nucleus</keyword>
<comment type="similarity">
    <text evidence="2 9">Belongs to the Mediator complex subunit 16 family.</text>
</comment>
<dbReference type="Proteomes" id="UP000319160">
    <property type="component" value="Unassembled WGS sequence"/>
</dbReference>
<evidence type="ECO:0000256" key="4">
    <source>
        <dbReference type="ARBA" id="ARBA00023015"/>
    </source>
</evidence>
<dbReference type="InterPro" id="IPR008949">
    <property type="entry name" value="Isoprenoid_synthase_dom_sf"/>
</dbReference>
<evidence type="ECO:0000256" key="7">
    <source>
        <dbReference type="ARBA" id="ARBA00023242"/>
    </source>
</evidence>
<keyword evidence="13" id="KW-1185">Reference proteome</keyword>
<evidence type="ECO:0000256" key="6">
    <source>
        <dbReference type="ARBA" id="ARBA00023163"/>
    </source>
</evidence>
<dbReference type="PANTHER" id="PTHR13224:SF6">
    <property type="entry name" value="MEDIATOR OF RNA POLYMERASE II TRANSCRIPTION SUBUNIT 16"/>
    <property type="match status" value="1"/>
</dbReference>
<reference evidence="13" key="1">
    <citation type="submission" date="2019-06" db="EMBL/GenBank/DDBJ databases">
        <title>Draft genome sequence of the griseofulvin-producing fungus Xylaria cubensis strain G536.</title>
        <authorList>
            <person name="Mead M.E."/>
            <person name="Raja H.A."/>
            <person name="Steenwyk J.L."/>
            <person name="Knowles S.L."/>
            <person name="Oberlies N.H."/>
            <person name="Rokas A."/>
        </authorList>
    </citation>
    <scope>NUCLEOTIDE SEQUENCE [LARGE SCALE GENOMIC DNA]</scope>
    <source>
        <strain evidence="13">G536</strain>
    </source>
</reference>
<feature type="domain" description="Mediator complex subunit Med16 N-terminal" evidence="11">
    <location>
        <begin position="160"/>
        <end position="481"/>
    </location>
</feature>
<dbReference type="Gene3D" id="1.10.600.10">
    <property type="entry name" value="Farnesyl Diphosphate Synthase"/>
    <property type="match status" value="1"/>
</dbReference>
<evidence type="ECO:0000256" key="8">
    <source>
        <dbReference type="ARBA" id="ARBA00032015"/>
    </source>
</evidence>
<organism evidence="12 13">
    <name type="scientific">Xylaria flabelliformis</name>
    <dbReference type="NCBI Taxonomy" id="2512241"/>
    <lineage>
        <taxon>Eukaryota</taxon>
        <taxon>Fungi</taxon>
        <taxon>Dikarya</taxon>
        <taxon>Ascomycota</taxon>
        <taxon>Pezizomycotina</taxon>
        <taxon>Sordariomycetes</taxon>
        <taxon>Xylariomycetidae</taxon>
        <taxon>Xylariales</taxon>
        <taxon>Xylariaceae</taxon>
        <taxon>Xylaria</taxon>
    </lineage>
</organism>
<dbReference type="InterPro" id="IPR021665">
    <property type="entry name" value="Mediator_Med16_N"/>
</dbReference>
<sequence length="1387" mass="155254">MTESSMPLLLDSAISGMDEPPMQVDLNGVDDLFGDTDPLSLPSRPPSRRLRRRLDELRGRGCCQGIAWSKGGTIASITPDGQSLELRYLRANPKDASWELSEPKVISPWPNLNGGPIVHLSWGPASSELAVIDVVGRVLLLSFNSDLNRSVVSRRWDTDPIDDLHTIVGTYWLNQLPANTRFYPTYSPAVKGTKGTDYTFENSGVPTMGPNHPNPSKSAFICVTTNGLLKMFWTQNTGKAEETTLELESATSADDLITHAAACSDKTRSIYIAMATTSKQLRVVQVAITFNTIKQENPQNAPQGGSLFSPSLGKRHVAVTSWFQTGMCESPLDASMSKISHIEMLPAFFDIQSKQWSPIVVITVRSFIPEVNSPYNQEVQSIIDRWELLTDQKQTVHSAFERLGARRNSVGSAPPATARLKKLDSVIVNKIVLGVNVISFGKVLSFYYNDGTVEYRDRFTMQELYREPNLDRIHSILEAGFSQSGEPSCLQMAFSPANFSLVQIYEDWQIKWHNLEYTLEDTASISDGNLSAVIASCAMSTAAAMTTNSNFDDILAVARKFSHKDQFPVKWVTDLVQIMRITVDYSDDVPHDHLIRNQHLQLCFSIFNHFGWNGEFNARHFRSKLSMLALSLRNTVILVSLASSAPSAVRAASSPLDEPEVVNALAGCARWSTDFLSWLCDALFRLLDDTKFMSFLTPTNQSQQLVNMTRYLHTKNEIALHLILCSSTRNLISAVCRRVGLLDSYASRALAWYSGRGEIPDANSSRHAALHAAYRKVHRCTSSALIKADEFDKFLSTLAADIRSAYATSLSPLAEREAQKAAKNPPTPNQNPNAPKPPDRVKEARQHCELNMLLVLSPPPSFLAVITKLFRQDLMNFRTNVDIAKLYFADYHLLEIIDTPEALAERKKRGINGVISLDECSKFMAHQLLYKQMRIKAARPRKGRGNANLTSWVELKCAQSKEDTTLNVGISASNHGVMDLQDSNQALWNIRVQPNTFKATLLYKSYQLKRPSHSRLKTRLRRCHPYAIMDITENEAGLPFVVAPRCAYMTVECVRITNRMLLAQRLSGQNLVIPDMRPLMSHWPCGKHEGYEVVKKAIDKRFAVFAGRKNQKAIADADPALLAARWWPTISTKSYRVMTDLVIWFGLWDDVIEKLADDTAAAESLRVSTKDFIRVKFGLAEDSEVGSTANPLICGFQPIAAEACSFYNQRRRLLEHFDQYIDATRLEAEAERSDDIPSLEEYWNVRILTSGMGTLLGLSEYALQVQLPTGFVQSEAYHTLWITAIVINSIVNDLLSLKKEMEAQSVINSVAILFHQYKDLDVAVEMSLDHVRHLVDVFDRTADNILSSTDMFDDRELNAIAQAIDLMRTVNTGNLEWRLGDNAMVEA</sequence>
<accession>A0A553IDJ4</accession>
<evidence type="ECO:0000256" key="2">
    <source>
        <dbReference type="ARBA" id="ARBA00006543"/>
    </source>
</evidence>